<feature type="compositionally biased region" description="Basic residues" evidence="1">
    <location>
        <begin position="1"/>
        <end position="19"/>
    </location>
</feature>
<organism evidence="3 4">
    <name type="scientific">Bradyrhizobium jicamae</name>
    <dbReference type="NCBI Taxonomy" id="280332"/>
    <lineage>
        <taxon>Bacteria</taxon>
        <taxon>Pseudomonadati</taxon>
        <taxon>Pseudomonadota</taxon>
        <taxon>Alphaproteobacteria</taxon>
        <taxon>Hyphomicrobiales</taxon>
        <taxon>Nitrobacteraceae</taxon>
        <taxon>Bradyrhizobium</taxon>
    </lineage>
</organism>
<dbReference type="Pfam" id="PF08808">
    <property type="entry name" value="RES"/>
    <property type="match status" value="1"/>
</dbReference>
<dbReference type="InterPro" id="IPR014914">
    <property type="entry name" value="RES_dom"/>
</dbReference>
<keyword evidence="4" id="KW-1185">Reference proteome</keyword>
<name>A0ABS5FV83_9BRAD</name>
<evidence type="ECO:0000313" key="3">
    <source>
        <dbReference type="EMBL" id="MBR0800748.1"/>
    </source>
</evidence>
<dbReference type="Proteomes" id="UP001315278">
    <property type="component" value="Unassembled WGS sequence"/>
</dbReference>
<dbReference type="SMART" id="SM00953">
    <property type="entry name" value="RES"/>
    <property type="match status" value="1"/>
</dbReference>
<feature type="compositionally biased region" description="Pro residues" evidence="1">
    <location>
        <begin position="21"/>
        <end position="32"/>
    </location>
</feature>
<dbReference type="RefSeq" id="WP_212495019.1">
    <property type="nucleotide sequence ID" value="NZ_JAFCJH010000061.1"/>
</dbReference>
<reference evidence="4" key="1">
    <citation type="journal article" date="2021" name="ISME J.">
        <title>Evolutionary origin and ecological implication of a unique nif island in free-living Bradyrhizobium lineages.</title>
        <authorList>
            <person name="Tao J."/>
        </authorList>
    </citation>
    <scope>NUCLEOTIDE SEQUENCE [LARGE SCALE GENOMIC DNA]</scope>
    <source>
        <strain evidence="4">SZCCT0434</strain>
    </source>
</reference>
<feature type="domain" description="RES" evidence="2">
    <location>
        <begin position="68"/>
        <end position="212"/>
    </location>
</feature>
<accession>A0ABS5FV83</accession>
<comment type="caution">
    <text evidence="3">The sequence shown here is derived from an EMBL/GenBank/DDBJ whole genome shotgun (WGS) entry which is preliminary data.</text>
</comment>
<evidence type="ECO:0000259" key="2">
    <source>
        <dbReference type="SMART" id="SM00953"/>
    </source>
</evidence>
<evidence type="ECO:0000256" key="1">
    <source>
        <dbReference type="SAM" id="MobiDB-lite"/>
    </source>
</evidence>
<feature type="region of interest" description="Disordered" evidence="1">
    <location>
        <begin position="1"/>
        <end position="32"/>
    </location>
</feature>
<sequence length="243" mass="25985">MAKKKAGVRRPAARTKAAKPRPAPPSPSPVVPAPPAGLANLVNVTTWPKGQVIHRIHPKAYGSSQFNPGPHGSARFSPIKASSGANIPTIYGGTAFECAAMETVFHDVPFVAGLKTFDKQNLASHVYSQVTPKRDLKLVDLSVTALKRLGIQRSQLIDTENDEYPNTRKWGEAIHASCSHAEGLCWVSRQDDRALAIVIFGDRVAAADLSSVGAPLDLLKVDAVYADLVILADRIGVKLVDGK</sequence>
<protein>
    <submittedName>
        <fullName evidence="3">RES family NAD+ phosphorylase</fullName>
    </submittedName>
</protein>
<evidence type="ECO:0000313" key="4">
    <source>
        <dbReference type="Proteomes" id="UP001315278"/>
    </source>
</evidence>
<gene>
    <name evidence="3" type="ORF">JQ615_35845</name>
</gene>
<dbReference type="EMBL" id="JAFCJH010000061">
    <property type="protein sequence ID" value="MBR0800748.1"/>
    <property type="molecule type" value="Genomic_DNA"/>
</dbReference>
<proteinExistence type="predicted"/>